<evidence type="ECO:0000256" key="1">
    <source>
        <dbReference type="ARBA" id="ARBA00011738"/>
    </source>
</evidence>
<dbReference type="PANTHER" id="PTHR21221">
    <property type="entry name" value="UREIDOGLYCOLATE HYDROLASE"/>
    <property type="match status" value="1"/>
</dbReference>
<comment type="caution">
    <text evidence="5">The sequence shown here is derived from an EMBL/GenBank/DDBJ whole genome shotgun (WGS) entry which is preliminary data.</text>
</comment>
<comment type="subunit">
    <text evidence="1">Homodimer.</text>
</comment>
<protein>
    <submittedName>
        <fullName evidence="5">Ureidoglycolate hydrolase</fullName>
    </submittedName>
</protein>
<dbReference type="EMBL" id="WIXI01000042">
    <property type="protein sequence ID" value="MQY46856.1"/>
    <property type="molecule type" value="Genomic_DNA"/>
</dbReference>
<reference evidence="5 6" key="1">
    <citation type="submission" date="2019-11" db="EMBL/GenBank/DDBJ databases">
        <title>Genome analysis of Rhizobacterium cereale a novel genus and species isolated from maize roots in North Spain.</title>
        <authorList>
            <person name="Menendez E."/>
            <person name="Flores-Felix J.D."/>
            <person name="Ramirez-Bahena M.-H."/>
            <person name="Igual J.M."/>
            <person name="Garcia-Fraile P."/>
            <person name="Peix A."/>
            <person name="Velazquez E."/>
        </authorList>
    </citation>
    <scope>NUCLEOTIDE SEQUENCE [LARGE SCALE GENOMIC DNA]</scope>
    <source>
        <strain evidence="5 6">RZME27</strain>
    </source>
</reference>
<evidence type="ECO:0000256" key="4">
    <source>
        <dbReference type="ARBA" id="ARBA00047684"/>
    </source>
</evidence>
<name>A0A6A8ACC7_9HYPH</name>
<dbReference type="PANTHER" id="PTHR21221:SF1">
    <property type="entry name" value="UREIDOGLYCOLATE LYASE"/>
    <property type="match status" value="1"/>
</dbReference>
<evidence type="ECO:0000256" key="3">
    <source>
        <dbReference type="ARBA" id="ARBA00023239"/>
    </source>
</evidence>
<keyword evidence="3" id="KW-0456">Lyase</keyword>
<keyword evidence="2" id="KW-0659">Purine metabolism</keyword>
<dbReference type="InterPro" id="IPR007247">
    <property type="entry name" value="Ureidogly_lyase"/>
</dbReference>
<dbReference type="InterPro" id="IPR024060">
    <property type="entry name" value="Ureidoglycolate_lyase_dom_sf"/>
</dbReference>
<dbReference type="Pfam" id="PF04115">
    <property type="entry name" value="Ureidogly_lyase"/>
    <property type="match status" value="1"/>
</dbReference>
<dbReference type="GO" id="GO:0050385">
    <property type="term" value="F:ureidoglycolate lyase activity"/>
    <property type="evidence" value="ECO:0007669"/>
    <property type="project" value="UniProtKB-EC"/>
</dbReference>
<dbReference type="Gene3D" id="2.60.120.480">
    <property type="entry name" value="Ureidoglycolate hydrolase"/>
    <property type="match status" value="1"/>
</dbReference>
<dbReference type="AlphaFoldDB" id="A0A6A8ACC7"/>
<proteinExistence type="predicted"/>
<gene>
    <name evidence="5" type="ORF">GAO09_12525</name>
</gene>
<organism evidence="5 6">
    <name type="scientific">Endobacterium cereale</name>
    <dbReference type="NCBI Taxonomy" id="2663029"/>
    <lineage>
        <taxon>Bacteria</taxon>
        <taxon>Pseudomonadati</taxon>
        <taxon>Pseudomonadota</taxon>
        <taxon>Alphaproteobacteria</taxon>
        <taxon>Hyphomicrobiales</taxon>
        <taxon>Rhizobiaceae</taxon>
        <taxon>Endobacterium</taxon>
    </lineage>
</organism>
<evidence type="ECO:0000256" key="2">
    <source>
        <dbReference type="ARBA" id="ARBA00022631"/>
    </source>
</evidence>
<dbReference type="GO" id="GO:0000256">
    <property type="term" value="P:allantoin catabolic process"/>
    <property type="evidence" value="ECO:0007669"/>
    <property type="project" value="InterPro"/>
</dbReference>
<keyword evidence="6" id="KW-1185">Reference proteome</keyword>
<sequence>MSTDRLLKLEPLSQTAFAPYGWFLGKPYPTAAGAVAFSDVATDFWQEHIFDPGSAGEVEVLWVNYRNNDKTIGTLERHLLTDQAVVPLVGAITQIVARPAADGSPDLDSLRAFRVEPGSGVCMRANVWHATRSEASTCLMLTRHSTTVDLIAGLNGTHALMESALHSVTGVELFG</sequence>
<evidence type="ECO:0000313" key="5">
    <source>
        <dbReference type="EMBL" id="MQY46856.1"/>
    </source>
</evidence>
<keyword evidence="5" id="KW-0378">Hydrolase</keyword>
<dbReference type="Proteomes" id="UP000435138">
    <property type="component" value="Unassembled WGS sequence"/>
</dbReference>
<dbReference type="SUPFAM" id="SSF51182">
    <property type="entry name" value="RmlC-like cupins"/>
    <property type="match status" value="1"/>
</dbReference>
<accession>A0A6A8ACC7</accession>
<evidence type="ECO:0000313" key="6">
    <source>
        <dbReference type="Proteomes" id="UP000435138"/>
    </source>
</evidence>
<dbReference type="GO" id="GO:0004848">
    <property type="term" value="F:ureidoglycolate hydrolase activity"/>
    <property type="evidence" value="ECO:0007669"/>
    <property type="project" value="InterPro"/>
</dbReference>
<comment type="catalytic activity">
    <reaction evidence="4">
        <text>(S)-ureidoglycolate = urea + glyoxylate</text>
        <dbReference type="Rhea" id="RHEA:11304"/>
        <dbReference type="ChEBI" id="CHEBI:16199"/>
        <dbReference type="ChEBI" id="CHEBI:36655"/>
        <dbReference type="ChEBI" id="CHEBI:57296"/>
        <dbReference type="EC" id="4.3.2.3"/>
    </reaction>
</comment>
<dbReference type="RefSeq" id="WP_153354339.1">
    <property type="nucleotide sequence ID" value="NZ_JAYKOO010000010.1"/>
</dbReference>
<dbReference type="InterPro" id="IPR011051">
    <property type="entry name" value="RmlC_Cupin_sf"/>
</dbReference>
<dbReference type="GO" id="GO:0006144">
    <property type="term" value="P:purine nucleobase metabolic process"/>
    <property type="evidence" value="ECO:0007669"/>
    <property type="project" value="UniProtKB-KW"/>
</dbReference>